<dbReference type="GO" id="GO:0006809">
    <property type="term" value="P:nitric oxide biosynthetic process"/>
    <property type="evidence" value="ECO:0007669"/>
    <property type="project" value="InterPro"/>
</dbReference>
<accession>A0A972GYU3</accession>
<comment type="cofactor">
    <cofactor evidence="1 11 12">
        <name>heme</name>
        <dbReference type="ChEBI" id="CHEBI:30413"/>
    </cofactor>
</comment>
<name>A0A972GYU3_9BACL</name>
<keyword evidence="7 11" id="KW-0479">Metal-binding</keyword>
<reference evidence="14" key="1">
    <citation type="submission" date="2019-10" db="EMBL/GenBank/DDBJ databases">
        <title>Description of Paenibacillus glebae sp. nov.</title>
        <authorList>
            <person name="Carlier A."/>
            <person name="Qi S."/>
        </authorList>
    </citation>
    <scope>NUCLEOTIDE SEQUENCE</scope>
    <source>
        <strain evidence="14">LMG 31456</strain>
    </source>
</reference>
<dbReference type="Proteomes" id="UP000641588">
    <property type="component" value="Unassembled WGS sequence"/>
</dbReference>
<evidence type="ECO:0000256" key="12">
    <source>
        <dbReference type="PIRSR" id="PIRSR037219-1"/>
    </source>
</evidence>
<dbReference type="InterPro" id="IPR017142">
    <property type="entry name" value="Nitric_oxide_synthase_Oase-su"/>
</dbReference>
<dbReference type="AlphaFoldDB" id="A0A972GYU3"/>
<dbReference type="EMBL" id="WHOD01000105">
    <property type="protein sequence ID" value="NOU97019.1"/>
    <property type="molecule type" value="Genomic_DNA"/>
</dbReference>
<dbReference type="InterPro" id="IPR036119">
    <property type="entry name" value="NOS_N_sf"/>
</dbReference>
<evidence type="ECO:0000313" key="15">
    <source>
        <dbReference type="Proteomes" id="UP000641588"/>
    </source>
</evidence>
<proteinExistence type="inferred from homology"/>
<evidence type="ECO:0000313" key="14">
    <source>
        <dbReference type="EMBL" id="NOU97019.1"/>
    </source>
</evidence>
<evidence type="ECO:0000256" key="11">
    <source>
        <dbReference type="PIRNR" id="PIRNR037219"/>
    </source>
</evidence>
<comment type="function">
    <text evidence="2 11">Catalyzes the production of nitric oxide.</text>
</comment>
<comment type="catalytic activity">
    <reaction evidence="10">
        <text>3 reduced [flavodoxin] + 2 L-arginine + 4 O2 = 3 oxidized [flavodoxin] + 2 L-citrulline + 2 nitric oxide + 4 H2O + 5 H(+)</text>
        <dbReference type="Rhea" id="RHEA:52324"/>
        <dbReference type="Rhea" id="RHEA-COMP:10622"/>
        <dbReference type="Rhea" id="RHEA-COMP:10623"/>
        <dbReference type="ChEBI" id="CHEBI:15377"/>
        <dbReference type="ChEBI" id="CHEBI:15378"/>
        <dbReference type="ChEBI" id="CHEBI:15379"/>
        <dbReference type="ChEBI" id="CHEBI:16480"/>
        <dbReference type="ChEBI" id="CHEBI:32682"/>
        <dbReference type="ChEBI" id="CHEBI:57618"/>
        <dbReference type="ChEBI" id="CHEBI:57743"/>
        <dbReference type="ChEBI" id="CHEBI:58210"/>
        <dbReference type="EC" id="1.14.14.47"/>
    </reaction>
</comment>
<comment type="similarity">
    <text evidence="3 11">Belongs to the NOS family. Bacterial NOS oxygenase subfamily.</text>
</comment>
<evidence type="ECO:0000259" key="13">
    <source>
        <dbReference type="PROSITE" id="PS60001"/>
    </source>
</evidence>
<evidence type="ECO:0000256" key="8">
    <source>
        <dbReference type="ARBA" id="ARBA00023002"/>
    </source>
</evidence>
<dbReference type="PANTHER" id="PTHR43410:SF1">
    <property type="entry name" value="NITRIC OXIDE SYNTHASE"/>
    <property type="match status" value="1"/>
</dbReference>
<evidence type="ECO:0000256" key="9">
    <source>
        <dbReference type="ARBA" id="ARBA00023004"/>
    </source>
</evidence>
<feature type="binding site" description="axial binding residue" evidence="12">
    <location>
        <position position="66"/>
    </location>
    <ligand>
        <name>heme</name>
        <dbReference type="ChEBI" id="CHEBI:30413"/>
    </ligand>
    <ligandPart>
        <name>Fe</name>
        <dbReference type="ChEBI" id="CHEBI:18248"/>
    </ligandPart>
</feature>
<evidence type="ECO:0000256" key="2">
    <source>
        <dbReference type="ARBA" id="ARBA00002642"/>
    </source>
</evidence>
<evidence type="ECO:0000256" key="4">
    <source>
        <dbReference type="ARBA" id="ARBA00012735"/>
    </source>
</evidence>
<keyword evidence="15" id="KW-1185">Reference proteome</keyword>
<dbReference type="Gene3D" id="3.90.440.10">
    <property type="entry name" value="Nitric Oxide Synthase,Heme Domain,Chain A domain 2"/>
    <property type="match status" value="1"/>
</dbReference>
<dbReference type="EC" id="1.14.14.47" evidence="4 11"/>
<comment type="miscellaneous">
    <text evidence="11">This protein is similar to the oxygenase domain of eukaryotic nitric oxide synthases but lacks the reductase domain which, in eukaryotes, is responsible for transfer of electrons to the ferric heme during nitric oxide synthesis.</text>
</comment>
<dbReference type="InterPro" id="IPR050607">
    <property type="entry name" value="NOS"/>
</dbReference>
<dbReference type="InterPro" id="IPR044943">
    <property type="entry name" value="NOS_dom_1"/>
</dbReference>
<dbReference type="InterPro" id="IPR044940">
    <property type="entry name" value="NOS_dom_2"/>
</dbReference>
<evidence type="ECO:0000256" key="3">
    <source>
        <dbReference type="ARBA" id="ARBA00005411"/>
    </source>
</evidence>
<dbReference type="SUPFAM" id="SSF56512">
    <property type="entry name" value="Nitric oxide (NO) synthase oxygenase domain"/>
    <property type="match status" value="1"/>
</dbReference>
<dbReference type="RefSeq" id="WP_171655254.1">
    <property type="nucleotide sequence ID" value="NZ_WHOD01000105.1"/>
</dbReference>
<dbReference type="Gene3D" id="3.90.340.10">
    <property type="entry name" value="Nitric Oxide Synthase, Chain A, domain 1"/>
    <property type="match status" value="1"/>
</dbReference>
<dbReference type="InterPro" id="IPR044944">
    <property type="entry name" value="NOS_dom_3"/>
</dbReference>
<dbReference type="CDD" id="cd00575">
    <property type="entry name" value="NOS_oxygenase"/>
    <property type="match status" value="1"/>
</dbReference>
<gene>
    <name evidence="14" type="ORF">GC093_27900</name>
</gene>
<evidence type="ECO:0000256" key="7">
    <source>
        <dbReference type="ARBA" id="ARBA00022723"/>
    </source>
</evidence>
<dbReference type="PANTHER" id="PTHR43410">
    <property type="entry name" value="NITRIC OXIDE SYNTHASE OXYGENASE"/>
    <property type="match status" value="1"/>
</dbReference>
<comment type="subunit">
    <text evidence="11">Homodimer.</text>
</comment>
<evidence type="ECO:0000256" key="5">
    <source>
        <dbReference type="ARBA" id="ARBA00018859"/>
    </source>
</evidence>
<dbReference type="GO" id="GO:0020037">
    <property type="term" value="F:heme binding"/>
    <property type="evidence" value="ECO:0007669"/>
    <property type="project" value="InterPro"/>
</dbReference>
<dbReference type="GO" id="GO:0004517">
    <property type="term" value="F:nitric-oxide synthase activity"/>
    <property type="evidence" value="ECO:0007669"/>
    <property type="project" value="InterPro"/>
</dbReference>
<evidence type="ECO:0000256" key="6">
    <source>
        <dbReference type="ARBA" id="ARBA00022617"/>
    </source>
</evidence>
<feature type="domain" description="Nitric oxide synthase (NOS)" evidence="13">
    <location>
        <begin position="65"/>
        <end position="72"/>
    </location>
</feature>
<dbReference type="InterPro" id="IPR004030">
    <property type="entry name" value="NOS_N"/>
</dbReference>
<dbReference type="Pfam" id="PF02898">
    <property type="entry name" value="NO_synthase"/>
    <property type="match status" value="1"/>
</dbReference>
<keyword evidence="9 11" id="KW-0408">Iron</keyword>
<protein>
    <recommendedName>
        <fullName evidence="5 11">Nitric oxide synthase oxygenase</fullName>
        <ecNumber evidence="4 11">1.14.14.47</ecNumber>
    </recommendedName>
</protein>
<dbReference type="PIRSF" id="PIRSF037219">
    <property type="entry name" value="NOS_oxygenase"/>
    <property type="match status" value="1"/>
</dbReference>
<keyword evidence="6 11" id="KW-0349">Heme</keyword>
<dbReference type="PROSITE" id="PS60001">
    <property type="entry name" value="NOS"/>
    <property type="match status" value="1"/>
</dbReference>
<comment type="caution">
    <text evidence="14">The sequence shown here is derived from an EMBL/GenBank/DDBJ whole genome shotgun (WGS) entry which is preliminary data.</text>
</comment>
<dbReference type="GO" id="GO:0046872">
    <property type="term" value="F:metal ion binding"/>
    <property type="evidence" value="ECO:0007669"/>
    <property type="project" value="UniProtKB-KW"/>
</dbReference>
<sequence length="359" mass="41331">MFVNQLYKEAQSFIESCFLELGKTNEDLVKRLADIRLEIEACGTYTHSYEELAMGAKLAWRNSNRCIGRLFWQSLEVFDSRAADSEDEMVAAIFRHIHYATNHGKIRPAITIFRQELNRSKIRIWNHQLIRYAGYERNNGVIGDPASIRLTKACYELGWRGKETPFDVLPIVVQIEDQPPKWFEVPREYVLEVPIRHPELSFEGLALQWYAVPFISDMSLEIGGIRYTAAPFNGWYMGTEIGARNLADEGRYNVLPKVASLMGLKCGSNTTLWKDKTLVELNIAVLHSFKLANVSITDHHTAADQFKRFEETEQKLGRSVTGDWTWLIPPMSPATTEIFHSTYDNRIVKPNYFNQDIPF</sequence>
<organism evidence="14 15">
    <name type="scientific">Paenibacillus foliorum</name>
    <dbReference type="NCBI Taxonomy" id="2654974"/>
    <lineage>
        <taxon>Bacteria</taxon>
        <taxon>Bacillati</taxon>
        <taxon>Bacillota</taxon>
        <taxon>Bacilli</taxon>
        <taxon>Bacillales</taxon>
        <taxon>Paenibacillaceae</taxon>
        <taxon>Paenibacillus</taxon>
    </lineage>
</organism>
<evidence type="ECO:0000256" key="1">
    <source>
        <dbReference type="ARBA" id="ARBA00001971"/>
    </source>
</evidence>
<keyword evidence="8 11" id="KW-0560">Oxidoreductase</keyword>
<evidence type="ECO:0000256" key="10">
    <source>
        <dbReference type="ARBA" id="ARBA00048713"/>
    </source>
</evidence>
<dbReference type="Gene3D" id="3.90.1230.10">
    <property type="entry name" value="Nitric Oxide Synthase, Chain A, domain 3"/>
    <property type="match status" value="1"/>
</dbReference>